<gene>
    <name evidence="3" type="ORF">GCM10010178_36150</name>
</gene>
<evidence type="ECO:0000256" key="1">
    <source>
        <dbReference type="SAM" id="MobiDB-lite"/>
    </source>
</evidence>
<protein>
    <recommendedName>
        <fullName evidence="5">Translation initiation factor IF-2</fullName>
    </recommendedName>
</protein>
<feature type="compositionally biased region" description="Pro residues" evidence="1">
    <location>
        <begin position="124"/>
        <end position="133"/>
    </location>
</feature>
<keyword evidence="4" id="KW-1185">Reference proteome</keyword>
<name>A0ABQ2ULC8_9PSEU</name>
<feature type="region of interest" description="Disordered" evidence="1">
    <location>
        <begin position="175"/>
        <end position="210"/>
    </location>
</feature>
<feature type="compositionally biased region" description="Pro residues" evidence="1">
    <location>
        <begin position="57"/>
        <end position="66"/>
    </location>
</feature>
<dbReference type="Proteomes" id="UP000649573">
    <property type="component" value="Unassembled WGS sequence"/>
</dbReference>
<evidence type="ECO:0000256" key="2">
    <source>
        <dbReference type="SAM" id="Phobius"/>
    </source>
</evidence>
<evidence type="ECO:0000313" key="4">
    <source>
        <dbReference type="Proteomes" id="UP000649573"/>
    </source>
</evidence>
<dbReference type="EMBL" id="BMRE01000013">
    <property type="protein sequence ID" value="GGU40407.1"/>
    <property type="molecule type" value="Genomic_DNA"/>
</dbReference>
<feature type="region of interest" description="Disordered" evidence="1">
    <location>
        <begin position="1"/>
        <end position="138"/>
    </location>
</feature>
<reference evidence="4" key="1">
    <citation type="journal article" date="2019" name="Int. J. Syst. Evol. Microbiol.">
        <title>The Global Catalogue of Microorganisms (GCM) 10K type strain sequencing project: providing services to taxonomists for standard genome sequencing and annotation.</title>
        <authorList>
            <consortium name="The Broad Institute Genomics Platform"/>
            <consortium name="The Broad Institute Genome Sequencing Center for Infectious Disease"/>
            <person name="Wu L."/>
            <person name="Ma J."/>
        </authorList>
    </citation>
    <scope>NUCLEOTIDE SEQUENCE [LARGE SCALE GENOMIC DNA]</scope>
    <source>
        <strain evidence="4">JCM 3296</strain>
    </source>
</reference>
<feature type="compositionally biased region" description="Low complexity" evidence="1">
    <location>
        <begin position="67"/>
        <end position="123"/>
    </location>
</feature>
<accession>A0ABQ2ULC8</accession>
<evidence type="ECO:0008006" key="5">
    <source>
        <dbReference type="Google" id="ProtNLM"/>
    </source>
</evidence>
<proteinExistence type="predicted"/>
<evidence type="ECO:0000313" key="3">
    <source>
        <dbReference type="EMBL" id="GGU40407.1"/>
    </source>
</evidence>
<keyword evidence="2" id="KW-1133">Transmembrane helix</keyword>
<sequence length="210" mass="21353">MAVRLSSAERRIVEDMSEQGQAPGPPEPPKDHPQAARPAPEQTTTPLPADASATPGPQQPAAPGPQPTAEQPVQPGPQATAEQSAAAASQPTGAQAAATGPQATTEQPAATAAEAPAAPHAAAPIPPPAPPAAPGRFRRFAGHRATQLVAAGLLGLVLGGGIVGAIAANRVDHRGPGHVRVHDRGDRGPDRFEQRGPFSDHGDRGDRFER</sequence>
<keyword evidence="2" id="KW-0472">Membrane</keyword>
<keyword evidence="2" id="KW-0812">Transmembrane</keyword>
<feature type="transmembrane region" description="Helical" evidence="2">
    <location>
        <begin position="148"/>
        <end position="168"/>
    </location>
</feature>
<comment type="caution">
    <text evidence="3">The sequence shown here is derived from an EMBL/GenBank/DDBJ whole genome shotgun (WGS) entry which is preliminary data.</text>
</comment>
<organism evidence="3 4">
    <name type="scientific">Lentzea flava</name>
    <dbReference type="NCBI Taxonomy" id="103732"/>
    <lineage>
        <taxon>Bacteria</taxon>
        <taxon>Bacillati</taxon>
        <taxon>Actinomycetota</taxon>
        <taxon>Actinomycetes</taxon>
        <taxon>Pseudonocardiales</taxon>
        <taxon>Pseudonocardiaceae</taxon>
        <taxon>Lentzea</taxon>
    </lineage>
</organism>